<evidence type="ECO:0000313" key="1">
    <source>
        <dbReference type="EMBL" id="MCY9606409.1"/>
    </source>
</evidence>
<dbReference type="EMBL" id="CP041405">
    <property type="protein sequence ID" value="QDM46981.1"/>
    <property type="molecule type" value="Genomic_DNA"/>
</dbReference>
<dbReference type="Proteomes" id="UP001209276">
    <property type="component" value="Unassembled WGS sequence"/>
</dbReference>
<dbReference type="AlphaFoldDB" id="A0AAP9E1A7"/>
<organism evidence="2 3">
    <name type="scientific">Paenibacillus thiaminolyticus</name>
    <name type="common">Bacillus thiaminolyticus</name>
    <dbReference type="NCBI Taxonomy" id="49283"/>
    <lineage>
        <taxon>Bacteria</taxon>
        <taxon>Bacillati</taxon>
        <taxon>Bacillota</taxon>
        <taxon>Bacilli</taxon>
        <taxon>Bacillales</taxon>
        <taxon>Paenibacillaceae</taxon>
        <taxon>Paenibacillus</taxon>
    </lineage>
</organism>
<accession>A0AAP9E1A7</accession>
<protein>
    <recommendedName>
        <fullName evidence="5">DUF2268 domain-containing protein</fullName>
    </recommendedName>
</protein>
<reference evidence="2 3" key="1">
    <citation type="submission" date="2019-07" db="EMBL/GenBank/DDBJ databases">
        <title>Paenibacillus thiaminolyticus NRRL B-4156.</title>
        <authorList>
            <person name="Hehnly C."/>
            <person name="Zhang L."/>
        </authorList>
    </citation>
    <scope>NUCLEOTIDE SEQUENCE [LARGE SCALE GENOMIC DNA]</scope>
    <source>
        <strain evidence="2 3">NRRL B-4156</strain>
    </source>
</reference>
<keyword evidence="4" id="KW-1185">Reference proteome</keyword>
<dbReference type="EMBL" id="JAMDMM010000011">
    <property type="protein sequence ID" value="MCY9606409.1"/>
    <property type="molecule type" value="Genomic_DNA"/>
</dbReference>
<dbReference type="GeneID" id="76999918"/>
<reference evidence="1 4" key="2">
    <citation type="submission" date="2022-05" db="EMBL/GenBank/DDBJ databases">
        <title>Genome Sequencing of Bee-Associated Microbes.</title>
        <authorList>
            <person name="Dunlap C."/>
        </authorList>
    </citation>
    <scope>NUCLEOTIDE SEQUENCE [LARGE SCALE GENOMIC DNA]</scope>
    <source>
        <strain evidence="1 4">NRRL B-14613</strain>
    </source>
</reference>
<evidence type="ECO:0000313" key="3">
    <source>
        <dbReference type="Proteomes" id="UP000315377"/>
    </source>
</evidence>
<dbReference type="RefSeq" id="WP_087440130.1">
    <property type="nucleotide sequence ID" value="NZ_CABMNB010000001.1"/>
</dbReference>
<proteinExistence type="predicted"/>
<sequence>MKIIDVAEPFVKNYEATIEYLNDYYSKYENDYKEYFNYHCLHVEEKKQKAIELHPAKLQDILPMRDLFMENIPKITNAYESIFPITFTKDVHLLVGLYGSNAYTYRQYNPEVAFCLEKLPYHEKYIQLIIAHEFGHAAHHLYNDINQISWDKVDWINPHTWLLQEGIATYLSTKIVQADLDEYFAFEEDKKWILFAQENESRIAHKFLEDVENGIEYGPFFKEWFSINGGNHFTYMRLGYYLGYRVVVNLVERLGIEEVLTLWEKHDFKEMMKKQLQLFAT</sequence>
<gene>
    <name evidence="2" type="ORF">FLT43_28570</name>
    <name evidence="1" type="ORF">M5W83_04450</name>
</gene>
<evidence type="ECO:0000313" key="4">
    <source>
        <dbReference type="Proteomes" id="UP001209276"/>
    </source>
</evidence>
<evidence type="ECO:0008006" key="5">
    <source>
        <dbReference type="Google" id="ProtNLM"/>
    </source>
</evidence>
<name>A0AAP9E1A7_PANTH</name>
<evidence type="ECO:0000313" key="2">
    <source>
        <dbReference type="EMBL" id="QDM46981.1"/>
    </source>
</evidence>
<dbReference type="Proteomes" id="UP000315377">
    <property type="component" value="Chromosome"/>
</dbReference>